<dbReference type="Proteomes" id="UP000094569">
    <property type="component" value="Unassembled WGS sequence"/>
</dbReference>
<dbReference type="STRING" id="573508.A0A1E3BSG7"/>
<sequence length="94" mass="10524">MGPKGPEPRNFFLKRLEATMADASKSDDRVLIMIFSHGDYDSAGGLCIGIDVTSTFEDNRLLKPSHVTSIFLKYPNVKTTIYMNSYYSEFGHAP</sequence>
<dbReference type="VEuPathDB" id="FungiDB:SI65_01489"/>
<evidence type="ECO:0008006" key="3">
    <source>
        <dbReference type="Google" id="ProtNLM"/>
    </source>
</evidence>
<evidence type="ECO:0000313" key="1">
    <source>
        <dbReference type="EMBL" id="ODM23899.1"/>
    </source>
</evidence>
<comment type="caution">
    <text evidence="1">The sequence shown here is derived from an EMBL/GenBank/DDBJ whole genome shotgun (WGS) entry which is preliminary data.</text>
</comment>
<reference evidence="1 2" key="1">
    <citation type="journal article" date="2016" name="BMC Genomics">
        <title>Comparative genomic and transcriptomic analyses of the Fuzhuan brick tea-fermentation fungus Aspergillus cristatus.</title>
        <authorList>
            <person name="Ge Y."/>
            <person name="Wang Y."/>
            <person name="Liu Y."/>
            <person name="Tan Y."/>
            <person name="Ren X."/>
            <person name="Zhang X."/>
            <person name="Hyde K.D."/>
            <person name="Liu Y."/>
            <person name="Liu Z."/>
        </authorList>
    </citation>
    <scope>NUCLEOTIDE SEQUENCE [LARGE SCALE GENOMIC DNA]</scope>
    <source>
        <strain evidence="1 2">GZAAS20.1005</strain>
    </source>
</reference>
<evidence type="ECO:0000313" key="2">
    <source>
        <dbReference type="Proteomes" id="UP000094569"/>
    </source>
</evidence>
<dbReference type="AlphaFoldDB" id="A0A1E3BSG7"/>
<protein>
    <recommendedName>
        <fullName evidence="3">Caspase family p20 domain-containing protein</fullName>
    </recommendedName>
</protein>
<accession>A0A1E3BSG7</accession>
<keyword evidence="2" id="KW-1185">Reference proteome</keyword>
<proteinExistence type="predicted"/>
<dbReference type="EMBL" id="JXNT01000001">
    <property type="protein sequence ID" value="ODM23899.1"/>
    <property type="molecule type" value="Genomic_DNA"/>
</dbReference>
<gene>
    <name evidence="1" type="ORF">SI65_01489</name>
</gene>
<name>A0A1E3BSG7_ASPCR</name>
<dbReference type="OrthoDB" id="5371738at2759"/>
<organism evidence="1 2">
    <name type="scientific">Aspergillus cristatus</name>
    <name type="common">Chinese Fuzhuan brick tea-fermentation fungus</name>
    <name type="synonym">Eurotium cristatum</name>
    <dbReference type="NCBI Taxonomy" id="573508"/>
    <lineage>
        <taxon>Eukaryota</taxon>
        <taxon>Fungi</taxon>
        <taxon>Dikarya</taxon>
        <taxon>Ascomycota</taxon>
        <taxon>Pezizomycotina</taxon>
        <taxon>Eurotiomycetes</taxon>
        <taxon>Eurotiomycetidae</taxon>
        <taxon>Eurotiales</taxon>
        <taxon>Aspergillaceae</taxon>
        <taxon>Aspergillus</taxon>
        <taxon>Aspergillus subgen. Aspergillus</taxon>
    </lineage>
</organism>